<organism evidence="3 4">
    <name type="scientific">Lusitaniella coriacea LEGE 07157</name>
    <dbReference type="NCBI Taxonomy" id="945747"/>
    <lineage>
        <taxon>Bacteria</taxon>
        <taxon>Bacillati</taxon>
        <taxon>Cyanobacteriota</taxon>
        <taxon>Cyanophyceae</taxon>
        <taxon>Spirulinales</taxon>
        <taxon>Lusitaniellaceae</taxon>
        <taxon>Lusitaniella</taxon>
    </lineage>
</organism>
<dbReference type="InterPro" id="IPR016047">
    <property type="entry name" value="M23ase_b-sheet_dom"/>
</dbReference>
<dbReference type="SUPFAM" id="SSF51261">
    <property type="entry name" value="Duplicated hybrid motif"/>
    <property type="match status" value="1"/>
</dbReference>
<dbReference type="Proteomes" id="UP000654482">
    <property type="component" value="Unassembled WGS sequence"/>
</dbReference>
<keyword evidence="1" id="KW-0732">Signal</keyword>
<dbReference type="InterPro" id="IPR011055">
    <property type="entry name" value="Dup_hybrid_motif"/>
</dbReference>
<feature type="chain" id="PRO_5035285053" evidence="1">
    <location>
        <begin position="26"/>
        <end position="289"/>
    </location>
</feature>
<accession>A0A8J7DWK7</accession>
<sequence length="289" mass="31489">MKQSTLSRFLILGFVTAFCSPWVGGAVSAQHSSPETIARIHPTEIDTPSWPTQGTITQGFSSTHLGIDIAGSLGTPIRAAKAGEVVFSGWDAFGLGNAIKLKHADGTYTIYGHGSRLWVREGQKVAKGQTIALMGSTGNSTGPHLHFEVRQGSIRGRWVDPFAVLPPLVRGKIPSPRTVAAAPESETISANTIRFQEFPVVQTPTACDAQPLIAGETSRFRVNVCQVGDRVFYFGQSKTNPADFVWLQARHLVRDRYRADNGSFSYYVNSRGVVVFQNGRPIRSEGFLR</sequence>
<reference evidence="3" key="1">
    <citation type="submission" date="2020-10" db="EMBL/GenBank/DDBJ databases">
        <authorList>
            <person name="Castelo-Branco R."/>
            <person name="Eusebio N."/>
            <person name="Adriana R."/>
            <person name="Vieira A."/>
            <person name="Brugerolle De Fraissinette N."/>
            <person name="Rezende De Castro R."/>
            <person name="Schneider M.P."/>
            <person name="Vasconcelos V."/>
            <person name="Leao P.N."/>
        </authorList>
    </citation>
    <scope>NUCLEOTIDE SEQUENCE</scope>
    <source>
        <strain evidence="3">LEGE 07157</strain>
    </source>
</reference>
<dbReference type="RefSeq" id="WP_194029523.1">
    <property type="nucleotide sequence ID" value="NZ_JADEWZ010000014.1"/>
</dbReference>
<proteinExistence type="predicted"/>
<feature type="domain" description="M23ase beta-sheet core" evidence="2">
    <location>
        <begin position="63"/>
        <end position="161"/>
    </location>
</feature>
<evidence type="ECO:0000313" key="4">
    <source>
        <dbReference type="Proteomes" id="UP000654482"/>
    </source>
</evidence>
<evidence type="ECO:0000256" key="1">
    <source>
        <dbReference type="SAM" id="SignalP"/>
    </source>
</evidence>
<dbReference type="PANTHER" id="PTHR21666:SF270">
    <property type="entry name" value="MUREIN HYDROLASE ACTIVATOR ENVC"/>
    <property type="match status" value="1"/>
</dbReference>
<protein>
    <submittedName>
        <fullName evidence="3">M23 family metallopeptidase</fullName>
    </submittedName>
</protein>
<dbReference type="PANTHER" id="PTHR21666">
    <property type="entry name" value="PEPTIDASE-RELATED"/>
    <property type="match status" value="1"/>
</dbReference>
<comment type="caution">
    <text evidence="3">The sequence shown here is derived from an EMBL/GenBank/DDBJ whole genome shotgun (WGS) entry which is preliminary data.</text>
</comment>
<keyword evidence="4" id="KW-1185">Reference proteome</keyword>
<gene>
    <name evidence="3" type="ORF">IQ249_11015</name>
</gene>
<dbReference type="GO" id="GO:0004222">
    <property type="term" value="F:metalloendopeptidase activity"/>
    <property type="evidence" value="ECO:0007669"/>
    <property type="project" value="TreeGrafter"/>
</dbReference>
<dbReference type="CDD" id="cd12797">
    <property type="entry name" value="M23_peptidase"/>
    <property type="match status" value="1"/>
</dbReference>
<dbReference type="EMBL" id="JADEWZ010000014">
    <property type="protein sequence ID" value="MBE9116429.1"/>
    <property type="molecule type" value="Genomic_DNA"/>
</dbReference>
<evidence type="ECO:0000313" key="3">
    <source>
        <dbReference type="EMBL" id="MBE9116429.1"/>
    </source>
</evidence>
<dbReference type="AlphaFoldDB" id="A0A8J7DWK7"/>
<feature type="signal peptide" evidence="1">
    <location>
        <begin position="1"/>
        <end position="25"/>
    </location>
</feature>
<evidence type="ECO:0000259" key="2">
    <source>
        <dbReference type="Pfam" id="PF01551"/>
    </source>
</evidence>
<dbReference type="Pfam" id="PF01551">
    <property type="entry name" value="Peptidase_M23"/>
    <property type="match status" value="1"/>
</dbReference>
<name>A0A8J7DWK7_9CYAN</name>
<dbReference type="InterPro" id="IPR050570">
    <property type="entry name" value="Cell_wall_metabolism_enzyme"/>
</dbReference>
<dbReference type="Gene3D" id="2.70.70.10">
    <property type="entry name" value="Glucose Permease (Domain IIA)"/>
    <property type="match status" value="1"/>
</dbReference>